<feature type="region of interest" description="Disordered" evidence="1">
    <location>
        <begin position="25"/>
        <end position="67"/>
    </location>
</feature>
<reference evidence="4" key="4">
    <citation type="journal article" date="2008" name="Nucleic Acids Res.">
        <title>The rice annotation project database (RAP-DB): 2008 update.</title>
        <authorList>
            <consortium name="The rice annotation project (RAP)"/>
        </authorList>
    </citation>
    <scope>GENOME REANNOTATION</scope>
    <source>
        <strain evidence="4">cv. Nipponbare</strain>
    </source>
</reference>
<dbReference type="EMBL" id="AP005395">
    <property type="protein sequence ID" value="BAD46060.1"/>
    <property type="molecule type" value="Genomic_DNA"/>
</dbReference>
<dbReference type="AlphaFoldDB" id="Q653F7"/>
<reference evidence="3" key="2">
    <citation type="submission" date="2002-06" db="EMBL/GenBank/DDBJ databases">
        <title>Oryza sativa nipponbare(GA3) genomic DNA, chromosome 6, PAC clone:P0623A10.</title>
        <authorList>
            <person name="Sasaki T."/>
            <person name="Matsumoto T."/>
            <person name="Katayose Y."/>
        </authorList>
    </citation>
    <scope>NUCLEOTIDE SEQUENCE</scope>
</reference>
<sequence length="149" mass="16956">MTRLITQAKQVNNIPLVVASLQPNPRSPIHRASCDPRRSRSGARQRARRVRLQPLLQQQQRRRGNSRRGVALWQCVTMLSRCSHPTQGVSWEEWHCGWPVIHPSSQPQPVMATMDGTAARPQRPHQIWQQLHAAPFISPLSHSPLLSSH</sequence>
<name>Q653F7_ORYSJ</name>
<proteinExistence type="predicted"/>
<organism evidence="3 4">
    <name type="scientific">Oryza sativa subsp. japonica</name>
    <name type="common">Rice</name>
    <dbReference type="NCBI Taxonomy" id="39947"/>
    <lineage>
        <taxon>Eukaryota</taxon>
        <taxon>Viridiplantae</taxon>
        <taxon>Streptophyta</taxon>
        <taxon>Embryophyta</taxon>
        <taxon>Tracheophyta</taxon>
        <taxon>Spermatophyta</taxon>
        <taxon>Magnoliopsida</taxon>
        <taxon>Liliopsida</taxon>
        <taxon>Poales</taxon>
        <taxon>Poaceae</taxon>
        <taxon>BOP clade</taxon>
        <taxon>Oryzoideae</taxon>
        <taxon>Oryzeae</taxon>
        <taxon>Oryzinae</taxon>
        <taxon>Oryza</taxon>
        <taxon>Oryza sativa</taxon>
    </lineage>
</organism>
<evidence type="ECO:0000256" key="1">
    <source>
        <dbReference type="SAM" id="MobiDB-lite"/>
    </source>
</evidence>
<accession>Q653F7</accession>
<dbReference type="EMBL" id="AP003935">
    <property type="protein sequence ID" value="BAD45604.1"/>
    <property type="molecule type" value="Genomic_DNA"/>
</dbReference>
<reference evidence="4" key="3">
    <citation type="journal article" date="2005" name="Nature">
        <title>The map-based sequence of the rice genome.</title>
        <authorList>
            <consortium name="International rice genome sequencing project (IRGSP)"/>
            <person name="Matsumoto T."/>
            <person name="Wu J."/>
            <person name="Kanamori H."/>
            <person name="Katayose Y."/>
            <person name="Fujisawa M."/>
            <person name="Namiki N."/>
            <person name="Mizuno H."/>
            <person name="Yamamoto K."/>
            <person name="Antonio B.A."/>
            <person name="Baba T."/>
            <person name="Sakata K."/>
            <person name="Nagamura Y."/>
            <person name="Aoki H."/>
            <person name="Arikawa K."/>
            <person name="Arita K."/>
            <person name="Bito T."/>
            <person name="Chiden Y."/>
            <person name="Fujitsuka N."/>
            <person name="Fukunaka R."/>
            <person name="Hamada M."/>
            <person name="Harada C."/>
            <person name="Hayashi A."/>
            <person name="Hijishita S."/>
            <person name="Honda M."/>
            <person name="Hosokawa S."/>
            <person name="Ichikawa Y."/>
            <person name="Idonuma A."/>
            <person name="Iijima M."/>
            <person name="Ikeda M."/>
            <person name="Ikeno M."/>
            <person name="Ito K."/>
            <person name="Ito S."/>
            <person name="Ito T."/>
            <person name="Ito Y."/>
            <person name="Ito Y."/>
            <person name="Iwabuchi A."/>
            <person name="Kamiya K."/>
            <person name="Karasawa W."/>
            <person name="Kurita K."/>
            <person name="Katagiri S."/>
            <person name="Kikuta A."/>
            <person name="Kobayashi H."/>
            <person name="Kobayashi N."/>
            <person name="Machita K."/>
            <person name="Maehara T."/>
            <person name="Masukawa M."/>
            <person name="Mizubayashi T."/>
            <person name="Mukai Y."/>
            <person name="Nagasaki H."/>
            <person name="Nagata Y."/>
            <person name="Naito S."/>
            <person name="Nakashima M."/>
            <person name="Nakama Y."/>
            <person name="Nakamichi Y."/>
            <person name="Nakamura M."/>
            <person name="Meguro A."/>
            <person name="Negishi M."/>
            <person name="Ohta I."/>
            <person name="Ohta T."/>
            <person name="Okamoto M."/>
            <person name="Ono N."/>
            <person name="Saji S."/>
            <person name="Sakaguchi M."/>
            <person name="Sakai K."/>
            <person name="Shibata M."/>
            <person name="Shimokawa T."/>
            <person name="Song J."/>
            <person name="Takazaki Y."/>
            <person name="Terasawa K."/>
            <person name="Tsugane M."/>
            <person name="Tsuji K."/>
            <person name="Ueda S."/>
            <person name="Waki K."/>
            <person name="Yamagata H."/>
            <person name="Yamamoto M."/>
            <person name="Yamamoto S."/>
            <person name="Yamane H."/>
            <person name="Yoshiki S."/>
            <person name="Yoshihara R."/>
            <person name="Yukawa K."/>
            <person name="Zhong H."/>
            <person name="Yano M."/>
            <person name="Yuan Q."/>
            <person name="Ouyang S."/>
            <person name="Liu J."/>
            <person name="Jones K.M."/>
            <person name="Gansberger K."/>
            <person name="Moffat K."/>
            <person name="Hill J."/>
            <person name="Bera J."/>
            <person name="Fadrosh D."/>
            <person name="Jin S."/>
            <person name="Johri S."/>
            <person name="Kim M."/>
            <person name="Overton L."/>
            <person name="Reardon M."/>
            <person name="Tsitrin T."/>
            <person name="Vuong H."/>
            <person name="Weaver B."/>
            <person name="Ciecko A."/>
            <person name="Tallon L."/>
            <person name="Jackson J."/>
            <person name="Pai G."/>
            <person name="Aken S.V."/>
            <person name="Utterback T."/>
            <person name="Reidmuller S."/>
            <person name="Feldblyum T."/>
            <person name="Hsiao J."/>
            <person name="Zismann V."/>
            <person name="Iobst S."/>
            <person name="de Vazeille A.R."/>
            <person name="Buell C.R."/>
            <person name="Ying K."/>
            <person name="Li Y."/>
            <person name="Lu T."/>
            <person name="Huang Y."/>
            <person name="Zhao Q."/>
            <person name="Feng Q."/>
            <person name="Zhang L."/>
            <person name="Zhu J."/>
            <person name="Weng Q."/>
            <person name="Mu J."/>
            <person name="Lu Y."/>
            <person name="Fan D."/>
            <person name="Liu Y."/>
            <person name="Guan J."/>
            <person name="Zhang Y."/>
            <person name="Yu S."/>
            <person name="Liu X."/>
            <person name="Zhang Y."/>
            <person name="Hong G."/>
            <person name="Han B."/>
            <person name="Choisne N."/>
            <person name="Demange N."/>
            <person name="Orjeda G."/>
            <person name="Samain S."/>
            <person name="Cattolico L."/>
            <person name="Pelletier E."/>
            <person name="Couloux A."/>
            <person name="Segurens B."/>
            <person name="Wincker P."/>
            <person name="D'Hont A."/>
            <person name="Scarpelli C."/>
            <person name="Weissenbach J."/>
            <person name="Salanoubat M."/>
            <person name="Quetier F."/>
            <person name="Yu Y."/>
            <person name="Kim H.R."/>
            <person name="Rambo T."/>
            <person name="Currie J."/>
            <person name="Collura K."/>
            <person name="Luo M."/>
            <person name="Yang T."/>
            <person name="Ammiraju J.S.S."/>
            <person name="Engler F."/>
            <person name="Soderlund C."/>
            <person name="Wing R.A."/>
            <person name="Palmer L.E."/>
            <person name="de la Bastide M."/>
            <person name="Spiegel L."/>
            <person name="Nascimento L."/>
            <person name="Zutavern T."/>
            <person name="O'Shaughnessy A."/>
            <person name="Dike S."/>
            <person name="Dedhia N."/>
            <person name="Preston R."/>
            <person name="Balija V."/>
            <person name="McCombie W.R."/>
            <person name="Chow T."/>
            <person name="Chen H."/>
            <person name="Chung M."/>
            <person name="Chen C."/>
            <person name="Shaw J."/>
            <person name="Wu H."/>
            <person name="Hsiao K."/>
            <person name="Chao Y."/>
            <person name="Chu M."/>
            <person name="Cheng C."/>
            <person name="Hour A."/>
            <person name="Lee P."/>
            <person name="Lin S."/>
            <person name="Lin Y."/>
            <person name="Liou J."/>
            <person name="Liu S."/>
            <person name="Hsing Y."/>
            <person name="Raghuvanshi S."/>
            <person name="Mohanty A."/>
            <person name="Bharti A.K."/>
            <person name="Gaur A."/>
            <person name="Gupta V."/>
            <person name="Kumar D."/>
            <person name="Ravi V."/>
            <person name="Vij S."/>
            <person name="Kapur A."/>
            <person name="Khurana P."/>
            <person name="Khurana P."/>
            <person name="Khurana J.P."/>
            <person name="Tyagi A.K."/>
            <person name="Gaikwad K."/>
            <person name="Singh A."/>
            <person name="Dalal V."/>
            <person name="Srivastava S."/>
            <person name="Dixit A."/>
            <person name="Pal A.K."/>
            <person name="Ghazi I.A."/>
            <person name="Yadav M."/>
            <person name="Pandit A."/>
            <person name="Bhargava A."/>
            <person name="Sureshbabu K."/>
            <person name="Batra K."/>
            <person name="Sharma T.R."/>
            <person name="Mohapatra T."/>
            <person name="Singh N.K."/>
            <person name="Messing J."/>
            <person name="Nelson A.B."/>
            <person name="Fuks G."/>
            <person name="Kavchok S."/>
            <person name="Keizer G."/>
            <person name="Linton E."/>
            <person name="Llaca V."/>
            <person name="Song R."/>
            <person name="Tanyolac B."/>
            <person name="Young S."/>
            <person name="Ho-Il K."/>
            <person name="Hahn J.H."/>
            <person name="Sangsakoo G."/>
            <person name="Vanavichit A."/>
            <person name="de Mattos Luiz.A.T."/>
            <person name="Zimmer P.D."/>
            <person name="Malone G."/>
            <person name="Dellagostin O."/>
            <person name="de Oliveira A.C."/>
            <person name="Bevan M."/>
            <person name="Bancroft I."/>
            <person name="Minx P."/>
            <person name="Cordum H."/>
            <person name="Wilson R."/>
            <person name="Cheng Z."/>
            <person name="Jin W."/>
            <person name="Jiang J."/>
            <person name="Leong S.A."/>
            <person name="Iwama H."/>
            <person name="Gojobori T."/>
            <person name="Itoh T."/>
            <person name="Niimura Y."/>
            <person name="Fujii Y."/>
            <person name="Habara T."/>
            <person name="Sakai H."/>
            <person name="Sato Y."/>
            <person name="Wilson G."/>
            <person name="Kumar K."/>
            <person name="McCouch S."/>
            <person name="Juretic N."/>
            <person name="Hoen D."/>
            <person name="Wright S."/>
            <person name="Bruskiewich R."/>
            <person name="Bureau T."/>
            <person name="Miyao A."/>
            <person name="Hirochika H."/>
            <person name="Nishikawa T."/>
            <person name="Kadowaki K."/>
            <person name="Sugiura M."/>
            <person name="Burr B."/>
            <person name="Sasaki T."/>
        </authorList>
    </citation>
    <scope>NUCLEOTIDE SEQUENCE [LARGE SCALE GENOMIC DNA]</scope>
    <source>
        <strain evidence="4">cv. Nipponbare</strain>
    </source>
</reference>
<evidence type="ECO:0000313" key="3">
    <source>
        <dbReference type="EMBL" id="BAD46060.1"/>
    </source>
</evidence>
<feature type="compositionally biased region" description="Basic residues" evidence="1">
    <location>
        <begin position="39"/>
        <end position="51"/>
    </location>
</feature>
<protein>
    <submittedName>
        <fullName evidence="3">Uncharacterized protein</fullName>
    </submittedName>
</protein>
<dbReference type="Proteomes" id="UP000000763">
    <property type="component" value="Chromosome 6"/>
</dbReference>
<reference evidence="2" key="1">
    <citation type="submission" date="2001-07" db="EMBL/GenBank/DDBJ databases">
        <title>Oryza sativa nipponbare(GA3) genomic DNA, chromosome 6, PAC clone:P0661G04.</title>
        <authorList>
            <person name="Sasaki T."/>
            <person name="Matsumoto T."/>
            <person name="Yamamoto K."/>
        </authorList>
    </citation>
    <scope>NUCLEOTIDE SEQUENCE</scope>
</reference>
<gene>
    <name evidence="3" type="ORF">P0623A10.30</name>
    <name evidence="2" type="ORF">P0661G04.3</name>
</gene>
<evidence type="ECO:0000313" key="2">
    <source>
        <dbReference type="EMBL" id="BAD45604.1"/>
    </source>
</evidence>
<evidence type="ECO:0000313" key="4">
    <source>
        <dbReference type="Proteomes" id="UP000000763"/>
    </source>
</evidence>